<accession>A0AAD2JJS3</accession>
<feature type="compositionally biased region" description="Polar residues" evidence="1">
    <location>
        <begin position="116"/>
        <end position="147"/>
    </location>
</feature>
<evidence type="ECO:0000256" key="3">
    <source>
        <dbReference type="SAM" id="SignalP"/>
    </source>
</evidence>
<keyword evidence="2" id="KW-0812">Transmembrane</keyword>
<feature type="region of interest" description="Disordered" evidence="1">
    <location>
        <begin position="112"/>
        <end position="151"/>
    </location>
</feature>
<feature type="signal peptide" evidence="3">
    <location>
        <begin position="1"/>
        <end position="17"/>
    </location>
</feature>
<keyword evidence="5" id="KW-1185">Reference proteome</keyword>
<feature type="chain" id="PRO_5042147814" evidence="3">
    <location>
        <begin position="18"/>
        <end position="259"/>
    </location>
</feature>
<gene>
    <name evidence="4" type="ORF">CYCCA115_LOCUS16627</name>
</gene>
<evidence type="ECO:0000313" key="4">
    <source>
        <dbReference type="EMBL" id="CAJ1957256.1"/>
    </source>
</evidence>
<sequence length="259" mass="27905">MMFYISLLLIQLALCTGFSVRPSSITNSLVGQGRYSGFPSSSNGLAQFMSTDDNDVTPQRRRRRKKVDTDLTDKVNEDSGESVIANATIDLKPRARAPVTLEVQDVRGLVGGVPSVKSTRNPPPTTKSNAPPTPMASDQSLETSTDGTVPDDSFAQLLEDARRMSDDTGGIGDSGGDGDDTIKAKARNILSTIVTADFFVVFGFLLWFLAGIGFRAVFNDDTVQIAFNNNFELLVQPALGVLMLGTVAGNFLKDEEEED</sequence>
<dbReference type="AlphaFoldDB" id="A0AAD2JJS3"/>
<dbReference type="EMBL" id="CAKOGP040001936">
    <property type="protein sequence ID" value="CAJ1957256.1"/>
    <property type="molecule type" value="Genomic_DNA"/>
</dbReference>
<reference evidence="4" key="1">
    <citation type="submission" date="2023-08" db="EMBL/GenBank/DDBJ databases">
        <authorList>
            <person name="Audoor S."/>
            <person name="Bilcke G."/>
        </authorList>
    </citation>
    <scope>NUCLEOTIDE SEQUENCE</scope>
</reference>
<evidence type="ECO:0000256" key="1">
    <source>
        <dbReference type="SAM" id="MobiDB-lite"/>
    </source>
</evidence>
<name>A0AAD2JJS3_9STRA</name>
<feature type="transmembrane region" description="Helical" evidence="2">
    <location>
        <begin position="198"/>
        <end position="218"/>
    </location>
</feature>
<feature type="transmembrane region" description="Helical" evidence="2">
    <location>
        <begin position="230"/>
        <end position="252"/>
    </location>
</feature>
<feature type="region of interest" description="Disordered" evidence="1">
    <location>
        <begin position="41"/>
        <end position="74"/>
    </location>
</feature>
<proteinExistence type="predicted"/>
<keyword evidence="2" id="KW-1133">Transmembrane helix</keyword>
<feature type="compositionally biased region" description="Polar residues" evidence="1">
    <location>
        <begin position="41"/>
        <end position="51"/>
    </location>
</feature>
<comment type="caution">
    <text evidence="4">The sequence shown here is derived from an EMBL/GenBank/DDBJ whole genome shotgun (WGS) entry which is preliminary data.</text>
</comment>
<dbReference type="Proteomes" id="UP001295423">
    <property type="component" value="Unassembled WGS sequence"/>
</dbReference>
<keyword evidence="3" id="KW-0732">Signal</keyword>
<evidence type="ECO:0000313" key="5">
    <source>
        <dbReference type="Proteomes" id="UP001295423"/>
    </source>
</evidence>
<protein>
    <submittedName>
        <fullName evidence="4">Uncharacterized protein</fullName>
    </submittedName>
</protein>
<keyword evidence="2" id="KW-0472">Membrane</keyword>
<organism evidence="4 5">
    <name type="scientific">Cylindrotheca closterium</name>
    <dbReference type="NCBI Taxonomy" id="2856"/>
    <lineage>
        <taxon>Eukaryota</taxon>
        <taxon>Sar</taxon>
        <taxon>Stramenopiles</taxon>
        <taxon>Ochrophyta</taxon>
        <taxon>Bacillariophyta</taxon>
        <taxon>Bacillariophyceae</taxon>
        <taxon>Bacillariophycidae</taxon>
        <taxon>Bacillariales</taxon>
        <taxon>Bacillariaceae</taxon>
        <taxon>Cylindrotheca</taxon>
    </lineage>
</organism>
<evidence type="ECO:0000256" key="2">
    <source>
        <dbReference type="SAM" id="Phobius"/>
    </source>
</evidence>